<accession>A0AAV7WK59</accession>
<feature type="region of interest" description="Disordered" evidence="1">
    <location>
        <begin position="1"/>
        <end position="20"/>
    </location>
</feature>
<name>A0AAV7WK59_PLEWA</name>
<gene>
    <name evidence="2" type="ORF">NDU88_002004</name>
</gene>
<evidence type="ECO:0000313" key="2">
    <source>
        <dbReference type="EMBL" id="KAJ1214385.1"/>
    </source>
</evidence>
<dbReference type="EMBL" id="JANPWB010000001">
    <property type="protein sequence ID" value="KAJ1214385.1"/>
    <property type="molecule type" value="Genomic_DNA"/>
</dbReference>
<evidence type="ECO:0000313" key="3">
    <source>
        <dbReference type="Proteomes" id="UP001066276"/>
    </source>
</evidence>
<sequence>MSEPPTIAEFPTRAETASRRDPVAWQRILERNDLQRGQSRVTSALRPALLKMRGTQFGRPRGASRCSGPPAS</sequence>
<keyword evidence="3" id="KW-1185">Reference proteome</keyword>
<proteinExistence type="predicted"/>
<reference evidence="2" key="1">
    <citation type="journal article" date="2022" name="bioRxiv">
        <title>Sequencing and chromosome-scale assembly of the giantPleurodeles waltlgenome.</title>
        <authorList>
            <person name="Brown T."/>
            <person name="Elewa A."/>
            <person name="Iarovenko S."/>
            <person name="Subramanian E."/>
            <person name="Araus A.J."/>
            <person name="Petzold A."/>
            <person name="Susuki M."/>
            <person name="Suzuki K.-i.T."/>
            <person name="Hayashi T."/>
            <person name="Toyoda A."/>
            <person name="Oliveira C."/>
            <person name="Osipova E."/>
            <person name="Leigh N.D."/>
            <person name="Simon A."/>
            <person name="Yun M.H."/>
        </authorList>
    </citation>
    <scope>NUCLEOTIDE SEQUENCE</scope>
    <source>
        <strain evidence="2">20211129_DDA</strain>
        <tissue evidence="2">Liver</tissue>
    </source>
</reference>
<dbReference type="AlphaFoldDB" id="A0AAV7WK59"/>
<comment type="caution">
    <text evidence="2">The sequence shown here is derived from an EMBL/GenBank/DDBJ whole genome shotgun (WGS) entry which is preliminary data.</text>
</comment>
<evidence type="ECO:0000256" key="1">
    <source>
        <dbReference type="SAM" id="MobiDB-lite"/>
    </source>
</evidence>
<protein>
    <submittedName>
        <fullName evidence="2">Uncharacterized protein</fullName>
    </submittedName>
</protein>
<organism evidence="2 3">
    <name type="scientific">Pleurodeles waltl</name>
    <name type="common">Iberian ribbed newt</name>
    <dbReference type="NCBI Taxonomy" id="8319"/>
    <lineage>
        <taxon>Eukaryota</taxon>
        <taxon>Metazoa</taxon>
        <taxon>Chordata</taxon>
        <taxon>Craniata</taxon>
        <taxon>Vertebrata</taxon>
        <taxon>Euteleostomi</taxon>
        <taxon>Amphibia</taxon>
        <taxon>Batrachia</taxon>
        <taxon>Caudata</taxon>
        <taxon>Salamandroidea</taxon>
        <taxon>Salamandridae</taxon>
        <taxon>Pleurodelinae</taxon>
        <taxon>Pleurodeles</taxon>
    </lineage>
</organism>
<dbReference type="Proteomes" id="UP001066276">
    <property type="component" value="Chromosome 1_1"/>
</dbReference>
<feature type="region of interest" description="Disordered" evidence="1">
    <location>
        <begin position="35"/>
        <end position="72"/>
    </location>
</feature>